<feature type="compositionally biased region" description="Low complexity" evidence="1">
    <location>
        <begin position="163"/>
        <end position="176"/>
    </location>
</feature>
<keyword evidence="2" id="KW-0812">Transmembrane</keyword>
<organism evidence="3 4">
    <name type="scientific">Cristinia sonorae</name>
    <dbReference type="NCBI Taxonomy" id="1940300"/>
    <lineage>
        <taxon>Eukaryota</taxon>
        <taxon>Fungi</taxon>
        <taxon>Dikarya</taxon>
        <taxon>Basidiomycota</taxon>
        <taxon>Agaricomycotina</taxon>
        <taxon>Agaricomycetes</taxon>
        <taxon>Agaricomycetidae</taxon>
        <taxon>Agaricales</taxon>
        <taxon>Pleurotineae</taxon>
        <taxon>Stephanosporaceae</taxon>
        <taxon>Cristinia</taxon>
    </lineage>
</organism>
<evidence type="ECO:0000256" key="2">
    <source>
        <dbReference type="SAM" id="Phobius"/>
    </source>
</evidence>
<feature type="region of interest" description="Disordered" evidence="1">
    <location>
        <begin position="397"/>
        <end position="440"/>
    </location>
</feature>
<feature type="compositionally biased region" description="Polar residues" evidence="1">
    <location>
        <begin position="217"/>
        <end position="238"/>
    </location>
</feature>
<name>A0A8K0UGZ9_9AGAR</name>
<feature type="compositionally biased region" description="Low complexity" evidence="1">
    <location>
        <begin position="404"/>
        <end position="413"/>
    </location>
</feature>
<protein>
    <submittedName>
        <fullName evidence="3">Uncharacterized protein</fullName>
    </submittedName>
</protein>
<feature type="region of interest" description="Disordered" evidence="1">
    <location>
        <begin position="128"/>
        <end position="262"/>
    </location>
</feature>
<reference evidence="3" key="1">
    <citation type="journal article" date="2021" name="New Phytol.">
        <title>Evolutionary innovations through gain and loss of genes in the ectomycorrhizal Boletales.</title>
        <authorList>
            <person name="Wu G."/>
            <person name="Miyauchi S."/>
            <person name="Morin E."/>
            <person name="Kuo A."/>
            <person name="Drula E."/>
            <person name="Varga T."/>
            <person name="Kohler A."/>
            <person name="Feng B."/>
            <person name="Cao Y."/>
            <person name="Lipzen A."/>
            <person name="Daum C."/>
            <person name="Hundley H."/>
            <person name="Pangilinan J."/>
            <person name="Johnson J."/>
            <person name="Barry K."/>
            <person name="LaButti K."/>
            <person name="Ng V."/>
            <person name="Ahrendt S."/>
            <person name="Min B."/>
            <person name="Choi I.G."/>
            <person name="Park H."/>
            <person name="Plett J.M."/>
            <person name="Magnuson J."/>
            <person name="Spatafora J.W."/>
            <person name="Nagy L.G."/>
            <person name="Henrissat B."/>
            <person name="Grigoriev I.V."/>
            <person name="Yang Z.L."/>
            <person name="Xu J."/>
            <person name="Martin F.M."/>
        </authorList>
    </citation>
    <scope>NUCLEOTIDE SEQUENCE</scope>
    <source>
        <strain evidence="3">KKN 215</strain>
    </source>
</reference>
<evidence type="ECO:0000256" key="1">
    <source>
        <dbReference type="SAM" id="MobiDB-lite"/>
    </source>
</evidence>
<dbReference type="EMBL" id="JAEVFJ010000036">
    <property type="protein sequence ID" value="KAH8091412.1"/>
    <property type="molecule type" value="Genomic_DNA"/>
</dbReference>
<feature type="compositionally biased region" description="Pro residues" evidence="1">
    <location>
        <begin position="135"/>
        <end position="162"/>
    </location>
</feature>
<comment type="caution">
    <text evidence="3">The sequence shown here is derived from an EMBL/GenBank/DDBJ whole genome shotgun (WGS) entry which is preliminary data.</text>
</comment>
<sequence length="440" mass="46089">MSGSFPLNHGDNSIRYGSGWDGNSGHSLVNSGTYALHIANMHFLNVSLNTLAFKGLSVCGSSTTGQMNAVSVTFSVNVGQQIALTLGSDGCFTNDGLSVAMDEATVLDVNIHINRSGVGFNLDRVEIHTDAAPPGSSPDPPTKPSPPSSASPPAPLTTPPEPSVLSPTTSTPPTTTAGDAYYGVASPSKTSGHDSESNGSETHPGGVDRTPGGQALHLSSPTNSHHNATSNFLATQTSGGHGGPGSPNAPTDTSSSISSHSHSAPTGAIIGGLLGLLALLLILIVLLWRKWRKKRTPVAPSTEYLRSLSDKRKFESNPDGMDTTFVDSISEKSYQDTSDSYRLSNVSTLCHWTSDDASPPPSLFQLPNTPRAEARDAQTVIRQQELLNVLNTTKFYVDPPGLHSSTPSSSSRSYSHDSTVDETNMSPPSSVHGPTDFVVC</sequence>
<keyword evidence="4" id="KW-1185">Reference proteome</keyword>
<dbReference type="Proteomes" id="UP000813824">
    <property type="component" value="Unassembled WGS sequence"/>
</dbReference>
<gene>
    <name evidence="3" type="ORF">BXZ70DRAFT_953622</name>
</gene>
<evidence type="ECO:0000313" key="4">
    <source>
        <dbReference type="Proteomes" id="UP000813824"/>
    </source>
</evidence>
<keyword evidence="2" id="KW-0472">Membrane</keyword>
<keyword evidence="2" id="KW-1133">Transmembrane helix</keyword>
<evidence type="ECO:0000313" key="3">
    <source>
        <dbReference type="EMBL" id="KAH8091412.1"/>
    </source>
</evidence>
<accession>A0A8K0UGZ9</accession>
<dbReference type="AlphaFoldDB" id="A0A8K0UGZ9"/>
<proteinExistence type="predicted"/>
<feature type="transmembrane region" description="Helical" evidence="2">
    <location>
        <begin position="268"/>
        <end position="288"/>
    </location>
</feature>